<proteinExistence type="predicted"/>
<comment type="caution">
    <text evidence="2">The sequence shown here is derived from an EMBL/GenBank/DDBJ whole genome shotgun (WGS) entry which is preliminary data.</text>
</comment>
<organism evidence="2 3">
    <name type="scientific">Golovinomyces cichoracearum</name>
    <dbReference type="NCBI Taxonomy" id="62708"/>
    <lineage>
        <taxon>Eukaryota</taxon>
        <taxon>Fungi</taxon>
        <taxon>Dikarya</taxon>
        <taxon>Ascomycota</taxon>
        <taxon>Pezizomycotina</taxon>
        <taxon>Leotiomycetes</taxon>
        <taxon>Erysiphales</taxon>
        <taxon>Erysiphaceae</taxon>
        <taxon>Golovinomyces</taxon>
    </lineage>
</organism>
<protein>
    <submittedName>
        <fullName evidence="2">Uncharacterized protein</fullName>
    </submittedName>
</protein>
<reference evidence="2 3" key="1">
    <citation type="journal article" date="2018" name="BMC Genomics">
        <title>Comparative genome analyses reveal sequence features reflecting distinct modes of host-adaptation between dicot and monocot powdery mildew.</title>
        <authorList>
            <person name="Wu Y."/>
            <person name="Ma X."/>
            <person name="Pan Z."/>
            <person name="Kale S.D."/>
            <person name="Song Y."/>
            <person name="King H."/>
            <person name="Zhang Q."/>
            <person name="Presley C."/>
            <person name="Deng X."/>
            <person name="Wei C.I."/>
            <person name="Xiao S."/>
        </authorList>
    </citation>
    <scope>NUCLEOTIDE SEQUENCE [LARGE SCALE GENOMIC DNA]</scope>
    <source>
        <strain evidence="2">UMSG3</strain>
    </source>
</reference>
<keyword evidence="1" id="KW-0472">Membrane</keyword>
<dbReference type="Proteomes" id="UP000283383">
    <property type="component" value="Unassembled WGS sequence"/>
</dbReference>
<dbReference type="EMBL" id="MCBQ01002611">
    <property type="protein sequence ID" value="RKF82318.1"/>
    <property type="molecule type" value="Genomic_DNA"/>
</dbReference>
<sequence length="89" mass="10189">MDEHNCNTTSRYNQYLNSLLVGFFMVCMAGIMFMSERGLNCLIISKKKSVIITGITEQSFEKSPFKSLEHASYLSFESMIQRAAYSQLK</sequence>
<accession>A0A420J6B1</accession>
<dbReference type="AlphaFoldDB" id="A0A420J6B1"/>
<evidence type="ECO:0000256" key="1">
    <source>
        <dbReference type="SAM" id="Phobius"/>
    </source>
</evidence>
<name>A0A420J6B1_9PEZI</name>
<evidence type="ECO:0000313" key="3">
    <source>
        <dbReference type="Proteomes" id="UP000283383"/>
    </source>
</evidence>
<keyword evidence="1" id="KW-1133">Transmembrane helix</keyword>
<gene>
    <name evidence="2" type="ORF">GcM3_026009</name>
</gene>
<keyword evidence="1" id="KW-0812">Transmembrane</keyword>
<keyword evidence="3" id="KW-1185">Reference proteome</keyword>
<feature type="transmembrane region" description="Helical" evidence="1">
    <location>
        <begin position="15"/>
        <end position="34"/>
    </location>
</feature>
<evidence type="ECO:0000313" key="2">
    <source>
        <dbReference type="EMBL" id="RKF82318.1"/>
    </source>
</evidence>